<comment type="similarity">
    <text evidence="1">Belongs to the WXG100 family.</text>
</comment>
<dbReference type="EMBL" id="WLVL01000016">
    <property type="protein sequence ID" value="MTB70959.1"/>
    <property type="molecule type" value="Genomic_DNA"/>
</dbReference>
<dbReference type="NCBIfam" id="TIGR03930">
    <property type="entry name" value="WXG100_ESAT6"/>
    <property type="match status" value="1"/>
</dbReference>
<dbReference type="Gene3D" id="1.10.287.1060">
    <property type="entry name" value="ESAT-6-like"/>
    <property type="match status" value="1"/>
</dbReference>
<sequence length="96" mass="10313">MSATFTVDTERISAASADIGQISAEIETQVGAMMGRLTALQDAWQGSASAGFQGVIAQWRGTQSQVRESLESINRLLQQAGVQYADTEQANTAMFR</sequence>
<evidence type="ECO:0000256" key="1">
    <source>
        <dbReference type="RuleBase" id="RU362001"/>
    </source>
</evidence>
<dbReference type="InterPro" id="IPR036689">
    <property type="entry name" value="ESAT-6-like_sf"/>
</dbReference>
<name>A0A6I3IQJ0_9MICO</name>
<gene>
    <name evidence="2" type="ORF">GGG17_03020</name>
</gene>
<dbReference type="AlphaFoldDB" id="A0A6I3IQJ0"/>
<proteinExistence type="inferred from homology"/>
<evidence type="ECO:0000313" key="2">
    <source>
        <dbReference type="EMBL" id="MTB70959.1"/>
    </source>
</evidence>
<protein>
    <recommendedName>
        <fullName evidence="1">ESAT-6-like protein</fullName>
    </recommendedName>
</protein>
<keyword evidence="3" id="KW-1185">Reference proteome</keyword>
<comment type="caution">
    <text evidence="2">The sequence shown here is derived from an EMBL/GenBank/DDBJ whole genome shotgun (WGS) entry which is preliminary data.</text>
</comment>
<dbReference type="Proteomes" id="UP000431092">
    <property type="component" value="Unassembled WGS sequence"/>
</dbReference>
<dbReference type="InterPro" id="IPR010310">
    <property type="entry name" value="T7SS_ESAT-6-like"/>
</dbReference>
<organism evidence="2 3">
    <name type="scientific">Arsenicicoccus cauae</name>
    <dbReference type="NCBI Taxonomy" id="2663847"/>
    <lineage>
        <taxon>Bacteria</taxon>
        <taxon>Bacillati</taxon>
        <taxon>Actinomycetota</taxon>
        <taxon>Actinomycetes</taxon>
        <taxon>Micrococcales</taxon>
        <taxon>Intrasporangiaceae</taxon>
        <taxon>Arsenicicoccus</taxon>
    </lineage>
</organism>
<dbReference type="RefSeq" id="WP_019284352.1">
    <property type="nucleotide sequence ID" value="NZ_WLVL01000016.1"/>
</dbReference>
<evidence type="ECO:0000313" key="3">
    <source>
        <dbReference type="Proteomes" id="UP000431092"/>
    </source>
</evidence>
<dbReference type="Pfam" id="PF06013">
    <property type="entry name" value="WXG100"/>
    <property type="match status" value="1"/>
</dbReference>
<accession>A0A6I3IQJ0</accession>
<reference evidence="2 3" key="1">
    <citation type="submission" date="2019-11" db="EMBL/GenBank/DDBJ databases">
        <title>Whole genome sequencing identifies a novel species of the genus Arsenicicoccus isolated from human blood.</title>
        <authorList>
            <person name="Jeong J.H."/>
            <person name="Kweon O.J."/>
            <person name="Kim H.R."/>
            <person name="Kim T.-H."/>
            <person name="Ha S.-M."/>
            <person name="Lee M.-K."/>
        </authorList>
    </citation>
    <scope>NUCLEOTIDE SEQUENCE [LARGE SCALE GENOMIC DNA]</scope>
    <source>
        <strain evidence="2 3">MKL-02</strain>
    </source>
</reference>
<dbReference type="SUPFAM" id="SSF140453">
    <property type="entry name" value="EsxAB dimer-like"/>
    <property type="match status" value="1"/>
</dbReference>